<dbReference type="GO" id="GO:0070063">
    <property type="term" value="F:RNA polymerase binding"/>
    <property type="evidence" value="ECO:0007669"/>
    <property type="project" value="InterPro"/>
</dbReference>
<dbReference type="SUPFAM" id="SSF54534">
    <property type="entry name" value="FKBP-like"/>
    <property type="match status" value="1"/>
</dbReference>
<dbReference type="InterPro" id="IPR036953">
    <property type="entry name" value="GreA/GreB_C_sf"/>
</dbReference>
<proteinExistence type="predicted"/>
<dbReference type="OrthoDB" id="192847at2"/>
<dbReference type="EMBL" id="WTYT01000001">
    <property type="protein sequence ID" value="MXO64920.1"/>
    <property type="molecule type" value="Genomic_DNA"/>
</dbReference>
<name>A0A6I4T4S8_9SPHN</name>
<dbReference type="Proteomes" id="UP000438476">
    <property type="component" value="Unassembled WGS sequence"/>
</dbReference>
<evidence type="ECO:0000313" key="3">
    <source>
        <dbReference type="Proteomes" id="UP000438476"/>
    </source>
</evidence>
<reference evidence="2 3" key="1">
    <citation type="submission" date="2019-12" db="EMBL/GenBank/DDBJ databases">
        <title>Genomic-based taxomic classification of the family Erythrobacteraceae.</title>
        <authorList>
            <person name="Xu L."/>
        </authorList>
    </citation>
    <scope>NUCLEOTIDE SEQUENCE [LARGE SCALE GENOMIC DNA]</scope>
    <source>
        <strain evidence="2 3">LMG 29518</strain>
    </source>
</reference>
<dbReference type="Gene3D" id="3.10.50.30">
    <property type="entry name" value="Transcription elongation factor, GreA/GreB, C-terminal domain"/>
    <property type="match status" value="1"/>
</dbReference>
<dbReference type="InterPro" id="IPR001437">
    <property type="entry name" value="Tscrpt_elong_fac_GreA/B_C"/>
</dbReference>
<dbReference type="PANTHER" id="PTHR30437">
    <property type="entry name" value="TRANSCRIPTION ELONGATION FACTOR GREA"/>
    <property type="match status" value="1"/>
</dbReference>
<evidence type="ECO:0000313" key="2">
    <source>
        <dbReference type="EMBL" id="MXO64920.1"/>
    </source>
</evidence>
<keyword evidence="2" id="KW-0808">Transferase</keyword>
<dbReference type="AlphaFoldDB" id="A0A6I4T4S8"/>
<accession>A0A6I4T4S8</accession>
<organism evidence="2 3">
    <name type="scientific">Altericroceibacterium endophyticum</name>
    <dbReference type="NCBI Taxonomy" id="1808508"/>
    <lineage>
        <taxon>Bacteria</taxon>
        <taxon>Pseudomonadati</taxon>
        <taxon>Pseudomonadota</taxon>
        <taxon>Alphaproteobacteria</taxon>
        <taxon>Sphingomonadales</taxon>
        <taxon>Erythrobacteraceae</taxon>
        <taxon>Altericroceibacterium</taxon>
    </lineage>
</organism>
<dbReference type="GO" id="GO:0032784">
    <property type="term" value="P:regulation of DNA-templated transcription elongation"/>
    <property type="evidence" value="ECO:0007669"/>
    <property type="project" value="InterPro"/>
</dbReference>
<feature type="domain" description="Transcription elongation factor GreA/GreB C-terminal" evidence="1">
    <location>
        <begin position="56"/>
        <end position="131"/>
    </location>
</feature>
<dbReference type="InterPro" id="IPR023459">
    <property type="entry name" value="Tscrpt_elong_fac_GreA/B_fam"/>
</dbReference>
<comment type="caution">
    <text evidence="2">The sequence shown here is derived from an EMBL/GenBank/DDBJ whole genome shotgun (WGS) entry which is preliminary data.</text>
</comment>
<dbReference type="NCBIfam" id="NF004396">
    <property type="entry name" value="PRK05753.1"/>
    <property type="match status" value="1"/>
</dbReference>
<keyword evidence="2" id="KW-0418">Kinase</keyword>
<gene>
    <name evidence="2" type="ORF">GRI91_04035</name>
</gene>
<dbReference type="GO" id="GO:0006354">
    <property type="term" value="P:DNA-templated transcription elongation"/>
    <property type="evidence" value="ECO:0007669"/>
    <property type="project" value="TreeGrafter"/>
</dbReference>
<protein>
    <submittedName>
        <fullName evidence="2">Nucleoside diphosphate kinase regulator</fullName>
    </submittedName>
</protein>
<keyword evidence="3" id="KW-1185">Reference proteome</keyword>
<dbReference type="GO" id="GO:0016301">
    <property type="term" value="F:kinase activity"/>
    <property type="evidence" value="ECO:0007669"/>
    <property type="project" value="UniProtKB-KW"/>
</dbReference>
<dbReference type="PANTHER" id="PTHR30437:SF5">
    <property type="entry name" value="REGULATOR OF NUCLEOSIDE DIPHOSPHATE KINASE"/>
    <property type="match status" value="1"/>
</dbReference>
<dbReference type="GO" id="GO:0003677">
    <property type="term" value="F:DNA binding"/>
    <property type="evidence" value="ECO:0007669"/>
    <property type="project" value="InterPro"/>
</dbReference>
<dbReference type="Pfam" id="PF01272">
    <property type="entry name" value="GreA_GreB"/>
    <property type="match status" value="1"/>
</dbReference>
<dbReference type="RefSeq" id="WP_160735293.1">
    <property type="nucleotide sequence ID" value="NZ_WTYT01000001.1"/>
</dbReference>
<sequence length="143" mass="15878">MTNQKTPRRPAIMLTEKEADSLANLALGVEKTSPQICELLLDEIGRAKLVPESRMPDDVIRIGSTAEFVDEATGAVRSMQLVYPRHARIEENRISILSLVGCGLIGLRVGQSIMWPDRSGQKRRLSIRKVKQQSVETDVPSVN</sequence>
<evidence type="ECO:0000259" key="1">
    <source>
        <dbReference type="Pfam" id="PF01272"/>
    </source>
</evidence>